<evidence type="ECO:0000259" key="1">
    <source>
        <dbReference type="Pfam" id="PF04057"/>
    </source>
</evidence>
<gene>
    <name evidence="2" type="ORF">TRITD_6Bv1G208740</name>
</gene>
<keyword evidence="3" id="KW-1185">Reference proteome</keyword>
<dbReference type="GO" id="GO:0005634">
    <property type="term" value="C:nucleus"/>
    <property type="evidence" value="ECO:0007669"/>
    <property type="project" value="InterPro"/>
</dbReference>
<dbReference type="SUPFAM" id="SSF50249">
    <property type="entry name" value="Nucleic acid-binding proteins"/>
    <property type="match status" value="1"/>
</dbReference>
<dbReference type="AlphaFoldDB" id="A0A9R0YWV9"/>
<dbReference type="EMBL" id="LT934122">
    <property type="protein sequence ID" value="VAI62275.1"/>
    <property type="molecule type" value="Genomic_DNA"/>
</dbReference>
<dbReference type="InterPro" id="IPR007199">
    <property type="entry name" value="Rep_factor-A_N"/>
</dbReference>
<dbReference type="Gramene" id="TRITD6Bv1G208740.1">
    <property type="protein sequence ID" value="TRITD6Bv1G208740.1"/>
    <property type="gene ID" value="TRITD6Bv1G208740"/>
</dbReference>
<organism evidence="2 3">
    <name type="scientific">Triticum turgidum subsp. durum</name>
    <name type="common">Durum wheat</name>
    <name type="synonym">Triticum durum</name>
    <dbReference type="NCBI Taxonomy" id="4567"/>
    <lineage>
        <taxon>Eukaryota</taxon>
        <taxon>Viridiplantae</taxon>
        <taxon>Streptophyta</taxon>
        <taxon>Embryophyta</taxon>
        <taxon>Tracheophyta</taxon>
        <taxon>Spermatophyta</taxon>
        <taxon>Magnoliopsida</taxon>
        <taxon>Liliopsida</taxon>
        <taxon>Poales</taxon>
        <taxon>Poaceae</taxon>
        <taxon>BOP clade</taxon>
        <taxon>Pooideae</taxon>
        <taxon>Triticodae</taxon>
        <taxon>Triticeae</taxon>
        <taxon>Triticinae</taxon>
        <taxon>Triticum</taxon>
    </lineage>
</organism>
<dbReference type="Pfam" id="PF04057">
    <property type="entry name" value="Rep-A_N"/>
    <property type="match status" value="1"/>
</dbReference>
<proteinExistence type="predicted"/>
<evidence type="ECO:0000313" key="2">
    <source>
        <dbReference type="EMBL" id="VAI62275.1"/>
    </source>
</evidence>
<name>A0A9R0YWV9_TRITD</name>
<dbReference type="InterPro" id="IPR012340">
    <property type="entry name" value="NA-bd_OB-fold"/>
</dbReference>
<feature type="domain" description="Replication factor-A protein 1 N-terminal" evidence="1">
    <location>
        <begin position="9"/>
        <end position="86"/>
    </location>
</feature>
<accession>A0A9R0YWV9</accession>
<dbReference type="Gene3D" id="2.40.50.140">
    <property type="entry name" value="Nucleic acid-binding proteins"/>
    <property type="match status" value="1"/>
</dbReference>
<dbReference type="Proteomes" id="UP000324705">
    <property type="component" value="Chromosome 6B"/>
</dbReference>
<protein>
    <recommendedName>
        <fullName evidence="1">Replication factor-A protein 1 N-terminal domain-containing protein</fullName>
    </recommendedName>
</protein>
<sequence>MEGPPQLMAGAVREIWELPEGPRIIQPVLQVVDLRTVTTKNPVGHQSERYRMLLSDGVHSRRSMLSTNHNHLVKTGDLRQSAIVHL</sequence>
<evidence type="ECO:0000313" key="3">
    <source>
        <dbReference type="Proteomes" id="UP000324705"/>
    </source>
</evidence>
<reference evidence="2 3" key="1">
    <citation type="submission" date="2017-09" db="EMBL/GenBank/DDBJ databases">
        <authorList>
            <consortium name="International Durum Wheat Genome Sequencing Consortium (IDWGSC)"/>
            <person name="Milanesi L."/>
        </authorList>
    </citation>
    <scope>NUCLEOTIDE SEQUENCE [LARGE SCALE GENOMIC DNA]</scope>
    <source>
        <strain evidence="3">cv. Svevo</strain>
    </source>
</reference>
<dbReference type="GO" id="GO:0003677">
    <property type="term" value="F:DNA binding"/>
    <property type="evidence" value="ECO:0007669"/>
    <property type="project" value="InterPro"/>
</dbReference>
<dbReference type="GO" id="GO:0006260">
    <property type="term" value="P:DNA replication"/>
    <property type="evidence" value="ECO:0007669"/>
    <property type="project" value="InterPro"/>
</dbReference>